<feature type="compositionally biased region" description="Polar residues" evidence="8">
    <location>
        <begin position="35"/>
        <end position="46"/>
    </location>
</feature>
<keyword evidence="3 7" id="KW-0133">Cell shape</keyword>
<dbReference type="SUPFAM" id="SSF141523">
    <property type="entry name" value="L,D-transpeptidase catalytic domain-like"/>
    <property type="match status" value="1"/>
</dbReference>
<dbReference type="Gene3D" id="2.60.40.3780">
    <property type="match status" value="1"/>
</dbReference>
<keyword evidence="5" id="KW-0012">Acyltransferase</keyword>
<feature type="domain" description="L,D-TPase catalytic" evidence="10">
    <location>
        <begin position="262"/>
        <end position="389"/>
    </location>
</feature>
<reference evidence="11 12" key="1">
    <citation type="submission" date="2023-01" db="EMBL/GenBank/DDBJ databases">
        <authorList>
            <person name="Lee S.H."/>
            <person name="Jung H.S."/>
            <person name="Yun J.U."/>
        </authorList>
    </citation>
    <scope>NUCLEOTIDE SEQUENCE [LARGE SCALE GENOMIC DNA]</scope>
    <source>
        <strain evidence="11 12">CBA3108</strain>
    </source>
</reference>
<dbReference type="CDD" id="cd16913">
    <property type="entry name" value="YkuD_like"/>
    <property type="match status" value="1"/>
</dbReference>
<organism evidence="11 12">
    <name type="scientific">Cutibacterium equinum</name>
    <dbReference type="NCBI Taxonomy" id="3016342"/>
    <lineage>
        <taxon>Bacteria</taxon>
        <taxon>Bacillati</taxon>
        <taxon>Actinomycetota</taxon>
        <taxon>Actinomycetes</taxon>
        <taxon>Propionibacteriales</taxon>
        <taxon>Propionibacteriaceae</taxon>
        <taxon>Cutibacterium</taxon>
    </lineage>
</organism>
<evidence type="ECO:0000256" key="9">
    <source>
        <dbReference type="SAM" id="SignalP"/>
    </source>
</evidence>
<keyword evidence="9" id="KW-0732">Signal</keyword>
<comment type="pathway">
    <text evidence="1 7">Cell wall biogenesis; peptidoglycan biosynthesis.</text>
</comment>
<dbReference type="Gene3D" id="2.60.40.3710">
    <property type="match status" value="1"/>
</dbReference>
<dbReference type="CDD" id="cd13432">
    <property type="entry name" value="LDT_IgD_like_2"/>
    <property type="match status" value="1"/>
</dbReference>
<dbReference type="Gene3D" id="2.40.440.10">
    <property type="entry name" value="L,D-transpeptidase catalytic domain-like"/>
    <property type="match status" value="1"/>
</dbReference>
<accession>A0ABY7QY01</accession>
<evidence type="ECO:0000256" key="6">
    <source>
        <dbReference type="ARBA" id="ARBA00023316"/>
    </source>
</evidence>
<dbReference type="RefSeq" id="WP_271418110.1">
    <property type="nucleotide sequence ID" value="NZ_CP115668.1"/>
</dbReference>
<keyword evidence="6 7" id="KW-0961">Cell wall biogenesis/degradation</keyword>
<dbReference type="Pfam" id="PF17964">
    <property type="entry name" value="Big_10"/>
    <property type="match status" value="1"/>
</dbReference>
<dbReference type="Pfam" id="PF03734">
    <property type="entry name" value="YkuD"/>
    <property type="match status" value="1"/>
</dbReference>
<proteinExistence type="predicted"/>
<dbReference type="PROSITE" id="PS51257">
    <property type="entry name" value="PROKAR_LIPOPROTEIN"/>
    <property type="match status" value="1"/>
</dbReference>
<protein>
    <submittedName>
        <fullName evidence="11">L,D-transpeptidase</fullName>
    </submittedName>
</protein>
<dbReference type="PANTHER" id="PTHR30582">
    <property type="entry name" value="L,D-TRANSPEPTIDASE"/>
    <property type="match status" value="1"/>
</dbReference>
<keyword evidence="4 7" id="KW-0573">Peptidoglycan synthesis</keyword>
<evidence type="ECO:0000256" key="8">
    <source>
        <dbReference type="SAM" id="MobiDB-lite"/>
    </source>
</evidence>
<keyword evidence="12" id="KW-1185">Reference proteome</keyword>
<evidence type="ECO:0000313" key="11">
    <source>
        <dbReference type="EMBL" id="WCC79926.1"/>
    </source>
</evidence>
<reference evidence="11 12" key="2">
    <citation type="submission" date="2023-06" db="EMBL/GenBank/DDBJ databases">
        <title>The Gram-positive Non-spore-bearing Anaerobic Bacilli of Human Feces.</title>
        <authorList>
            <person name="Eggerth A.H."/>
        </authorList>
    </citation>
    <scope>NUCLEOTIDE SEQUENCE [LARGE SCALE GENOMIC DNA]</scope>
    <source>
        <strain evidence="11 12">CBA3108</strain>
    </source>
</reference>
<dbReference type="PANTHER" id="PTHR30582:SF2">
    <property type="entry name" value="L,D-TRANSPEPTIDASE YCIB-RELATED"/>
    <property type="match status" value="1"/>
</dbReference>
<evidence type="ECO:0000256" key="2">
    <source>
        <dbReference type="ARBA" id="ARBA00022679"/>
    </source>
</evidence>
<dbReference type="EMBL" id="CP115668">
    <property type="protein sequence ID" value="WCC79926.1"/>
    <property type="molecule type" value="Genomic_DNA"/>
</dbReference>
<name>A0ABY7QY01_9ACTN</name>
<gene>
    <name evidence="11" type="ORF">O6R08_10860</name>
</gene>
<evidence type="ECO:0000256" key="7">
    <source>
        <dbReference type="PROSITE-ProRule" id="PRU01373"/>
    </source>
</evidence>
<keyword evidence="2" id="KW-0808">Transferase</keyword>
<dbReference type="Proteomes" id="UP001212097">
    <property type="component" value="Chromosome"/>
</dbReference>
<feature type="region of interest" description="Disordered" evidence="8">
    <location>
        <begin position="28"/>
        <end position="69"/>
    </location>
</feature>
<dbReference type="InterPro" id="IPR038063">
    <property type="entry name" value="Transpep_catalytic_dom"/>
</dbReference>
<feature type="chain" id="PRO_5046015708" evidence="9">
    <location>
        <begin position="24"/>
        <end position="417"/>
    </location>
</feature>
<evidence type="ECO:0000256" key="1">
    <source>
        <dbReference type="ARBA" id="ARBA00004752"/>
    </source>
</evidence>
<dbReference type="InterPro" id="IPR050979">
    <property type="entry name" value="LD-transpeptidase"/>
</dbReference>
<evidence type="ECO:0000256" key="3">
    <source>
        <dbReference type="ARBA" id="ARBA00022960"/>
    </source>
</evidence>
<dbReference type="InterPro" id="IPR041280">
    <property type="entry name" value="Big_10"/>
</dbReference>
<feature type="active site" description="Nucleophile" evidence="7">
    <location>
        <position position="365"/>
    </location>
</feature>
<evidence type="ECO:0000313" key="12">
    <source>
        <dbReference type="Proteomes" id="UP001212097"/>
    </source>
</evidence>
<dbReference type="InterPro" id="IPR005490">
    <property type="entry name" value="LD_TPept_cat_dom"/>
</dbReference>
<evidence type="ECO:0000256" key="5">
    <source>
        <dbReference type="ARBA" id="ARBA00023315"/>
    </source>
</evidence>
<feature type="active site" description="Proton donor/acceptor" evidence="7">
    <location>
        <position position="347"/>
    </location>
</feature>
<evidence type="ECO:0000256" key="4">
    <source>
        <dbReference type="ARBA" id="ARBA00022984"/>
    </source>
</evidence>
<evidence type="ECO:0000259" key="10">
    <source>
        <dbReference type="PROSITE" id="PS52029"/>
    </source>
</evidence>
<sequence length="417" mass="45593">MSSRLTRRSVLASSAVAVPATVAACAKTSPEENGFGSTSNINGSGKSSATSTPAATSTPTANPTPAELTITSDHPITELHPDDTLKFAVVNGSLKDVKITEKNDDEVKGTLEDTVWTPEEPWSLNTSYTVTTTLTNTDSRVDPTTTVTTKIKSLDGDTNVVEMLYGDATVGVGMPVIIKFHKEVIDAKMRAKIEKAMEIDVSPKQEGSWGWLDQSQLMWRPKEFWKPNTKVSVRGKLKGLPTSSHRWITRDIEDSFRIGDSRILKIFIDEHKMDVLVNGKRERSIPITTGRPGASTTTRSGTKVIIERDRTKIMDAETIGIPKGSSDYYRLKVKYAMRVTYTGEFIHAAPWSEGSQGSANVSHGCVGLSTENAKWLFNLCAAGDPVVNSGSNRQFKPGEGIGCWCYDWEGWQKLSAL</sequence>
<dbReference type="PROSITE" id="PS52029">
    <property type="entry name" value="LD_TPASE"/>
    <property type="match status" value="1"/>
</dbReference>
<feature type="signal peptide" evidence="9">
    <location>
        <begin position="1"/>
        <end position="23"/>
    </location>
</feature>
<feature type="compositionally biased region" description="Low complexity" evidence="8">
    <location>
        <begin position="47"/>
        <end position="66"/>
    </location>
</feature>